<dbReference type="GO" id="GO:0006879">
    <property type="term" value="P:intracellular iron ion homeostasis"/>
    <property type="evidence" value="ECO:0007669"/>
    <property type="project" value="UniProtKB-KW"/>
</dbReference>
<keyword evidence="7" id="KW-0809">Transit peptide</keyword>
<dbReference type="GO" id="GO:0006826">
    <property type="term" value="P:iron ion transport"/>
    <property type="evidence" value="ECO:0007669"/>
    <property type="project" value="UniProtKB-KW"/>
</dbReference>
<dbReference type="PROSITE" id="PS50810">
    <property type="entry name" value="FRATAXIN_2"/>
    <property type="match status" value="1"/>
</dbReference>
<keyword evidence="15" id="KW-1185">Reference proteome</keyword>
<dbReference type="PANTHER" id="PTHR16821">
    <property type="entry name" value="FRATAXIN"/>
    <property type="match status" value="1"/>
</dbReference>
<dbReference type="GeneID" id="54483257"/>
<evidence type="ECO:0000256" key="6">
    <source>
        <dbReference type="ARBA" id="ARBA00022496"/>
    </source>
</evidence>
<evidence type="ECO:0000256" key="3">
    <source>
        <dbReference type="ARBA" id="ARBA00013107"/>
    </source>
</evidence>
<keyword evidence="8" id="KW-0560">Oxidoreductase</keyword>
<evidence type="ECO:0000256" key="5">
    <source>
        <dbReference type="ARBA" id="ARBA00022448"/>
    </source>
</evidence>
<evidence type="ECO:0000256" key="4">
    <source>
        <dbReference type="ARBA" id="ARBA00022434"/>
    </source>
</evidence>
<evidence type="ECO:0000256" key="13">
    <source>
        <dbReference type="SAM" id="MobiDB-lite"/>
    </source>
</evidence>
<evidence type="ECO:0000256" key="1">
    <source>
        <dbReference type="ARBA" id="ARBA00004173"/>
    </source>
</evidence>
<feature type="region of interest" description="Disordered" evidence="13">
    <location>
        <begin position="1"/>
        <end position="31"/>
    </location>
</feature>
<keyword evidence="11" id="KW-0496">Mitochondrion</keyword>
<evidence type="ECO:0000256" key="8">
    <source>
        <dbReference type="ARBA" id="ARBA00023002"/>
    </source>
</evidence>
<dbReference type="GO" id="GO:0005739">
    <property type="term" value="C:mitochondrion"/>
    <property type="evidence" value="ECO:0007669"/>
    <property type="project" value="UniProtKB-SubCell"/>
</dbReference>
<evidence type="ECO:0000256" key="12">
    <source>
        <dbReference type="ARBA" id="ARBA00047990"/>
    </source>
</evidence>
<dbReference type="InterPro" id="IPR036524">
    <property type="entry name" value="Frataxin/CyaY_sf"/>
</dbReference>
<dbReference type="OrthoDB" id="1897642at2759"/>
<dbReference type="AlphaFoldDB" id="A0A6A6VRS0"/>
<dbReference type="EMBL" id="ML996591">
    <property type="protein sequence ID" value="KAF2752855.1"/>
    <property type="molecule type" value="Genomic_DNA"/>
</dbReference>
<keyword evidence="9" id="KW-0408">Iron</keyword>
<dbReference type="FunFam" id="3.30.920.10:FF:000004">
    <property type="entry name" value="Mitochondrial chaperone Frataxin"/>
    <property type="match status" value="1"/>
</dbReference>
<dbReference type="Pfam" id="PF01491">
    <property type="entry name" value="Frataxin_Cyay"/>
    <property type="match status" value="1"/>
</dbReference>
<protein>
    <recommendedName>
        <fullName evidence="3">ferroxidase</fullName>
        <ecNumber evidence="3">1.16.3.1</ecNumber>
    </recommendedName>
</protein>
<comment type="similarity">
    <text evidence="2">Belongs to the frataxin family.</text>
</comment>
<sequence>MPDAENPAPKESEPMEHATQPTNLTTDDYHKHADAYLNELVEKLEESQETSSEIDVEYSAGVLTVEIVGRGSYVLNKQPPNKQIWLSSPISGPKRFDWVTLGESMEHKEGSGTGDWVCLRDGSSLTDIIQKELGVQVGAAETVYGEQ</sequence>
<dbReference type="Gene3D" id="3.30.920.10">
    <property type="entry name" value="Frataxin/CyaY"/>
    <property type="match status" value="1"/>
</dbReference>
<keyword evidence="10" id="KW-0406">Ion transport</keyword>
<evidence type="ECO:0000256" key="11">
    <source>
        <dbReference type="ARBA" id="ARBA00023128"/>
    </source>
</evidence>
<dbReference type="GO" id="GO:0004322">
    <property type="term" value="F:ferroxidase activity"/>
    <property type="evidence" value="ECO:0007669"/>
    <property type="project" value="UniProtKB-EC"/>
</dbReference>
<name>A0A6A6VRS0_9PEZI</name>
<dbReference type="GO" id="GO:0051537">
    <property type="term" value="F:2 iron, 2 sulfur cluster binding"/>
    <property type="evidence" value="ECO:0007669"/>
    <property type="project" value="TreeGrafter"/>
</dbReference>
<comment type="catalytic activity">
    <reaction evidence="12">
        <text>4 Fe(2+) + O2 + 4 H(+) = 4 Fe(3+) + 2 H2O</text>
        <dbReference type="Rhea" id="RHEA:11148"/>
        <dbReference type="ChEBI" id="CHEBI:15377"/>
        <dbReference type="ChEBI" id="CHEBI:15378"/>
        <dbReference type="ChEBI" id="CHEBI:15379"/>
        <dbReference type="ChEBI" id="CHEBI:29033"/>
        <dbReference type="ChEBI" id="CHEBI:29034"/>
        <dbReference type="EC" id="1.16.3.1"/>
    </reaction>
</comment>
<dbReference type="NCBIfam" id="TIGR03421">
    <property type="entry name" value="FeS_CyaY"/>
    <property type="match status" value="1"/>
</dbReference>
<dbReference type="SMART" id="SM01219">
    <property type="entry name" value="Frataxin_Cyay"/>
    <property type="match status" value="1"/>
</dbReference>
<dbReference type="InterPro" id="IPR002908">
    <property type="entry name" value="Frataxin/CyaY"/>
</dbReference>
<dbReference type="PANTHER" id="PTHR16821:SF2">
    <property type="entry name" value="FRATAXIN, MITOCHONDRIAL"/>
    <property type="match status" value="1"/>
</dbReference>
<dbReference type="InterPro" id="IPR017789">
    <property type="entry name" value="Frataxin"/>
</dbReference>
<dbReference type="SUPFAM" id="SSF55387">
    <property type="entry name" value="Frataxin/Nqo15-like"/>
    <property type="match status" value="1"/>
</dbReference>
<organism evidence="14 15">
    <name type="scientific">Pseudovirgaria hyperparasitica</name>
    <dbReference type="NCBI Taxonomy" id="470096"/>
    <lineage>
        <taxon>Eukaryota</taxon>
        <taxon>Fungi</taxon>
        <taxon>Dikarya</taxon>
        <taxon>Ascomycota</taxon>
        <taxon>Pezizomycotina</taxon>
        <taxon>Dothideomycetes</taxon>
        <taxon>Dothideomycetes incertae sedis</taxon>
        <taxon>Acrospermales</taxon>
        <taxon>Acrospermaceae</taxon>
        <taxon>Pseudovirgaria</taxon>
    </lineage>
</organism>
<proteinExistence type="inferred from homology"/>
<dbReference type="InterPro" id="IPR020895">
    <property type="entry name" value="Frataxin_CS"/>
</dbReference>
<dbReference type="GO" id="GO:0008199">
    <property type="term" value="F:ferric iron binding"/>
    <property type="evidence" value="ECO:0007669"/>
    <property type="project" value="InterPro"/>
</dbReference>
<evidence type="ECO:0000256" key="9">
    <source>
        <dbReference type="ARBA" id="ARBA00023004"/>
    </source>
</evidence>
<dbReference type="GO" id="GO:0016226">
    <property type="term" value="P:iron-sulfur cluster assembly"/>
    <property type="evidence" value="ECO:0007669"/>
    <property type="project" value="InterPro"/>
</dbReference>
<gene>
    <name evidence="14" type="ORF">EJ05DRAFT_445923</name>
</gene>
<dbReference type="GO" id="GO:0034986">
    <property type="term" value="F:iron chaperone activity"/>
    <property type="evidence" value="ECO:0007669"/>
    <property type="project" value="TreeGrafter"/>
</dbReference>
<dbReference type="GO" id="GO:0008198">
    <property type="term" value="F:ferrous iron binding"/>
    <property type="evidence" value="ECO:0007669"/>
    <property type="project" value="TreeGrafter"/>
</dbReference>
<comment type="subcellular location">
    <subcellularLocation>
        <location evidence="1">Mitochondrion</location>
    </subcellularLocation>
</comment>
<evidence type="ECO:0000256" key="2">
    <source>
        <dbReference type="ARBA" id="ARBA00008183"/>
    </source>
</evidence>
<keyword evidence="6" id="KW-0410">Iron transport</keyword>
<keyword evidence="4" id="KW-0409">Iron storage</keyword>
<dbReference type="EC" id="1.16.3.1" evidence="3"/>
<dbReference type="RefSeq" id="XP_033595306.1">
    <property type="nucleotide sequence ID" value="XM_033742203.1"/>
</dbReference>
<dbReference type="NCBIfam" id="TIGR03422">
    <property type="entry name" value="mito_frataxin"/>
    <property type="match status" value="1"/>
</dbReference>
<dbReference type="Proteomes" id="UP000799437">
    <property type="component" value="Unassembled WGS sequence"/>
</dbReference>
<evidence type="ECO:0000313" key="15">
    <source>
        <dbReference type="Proteomes" id="UP000799437"/>
    </source>
</evidence>
<dbReference type="PROSITE" id="PS01344">
    <property type="entry name" value="FRATAXIN_1"/>
    <property type="match status" value="1"/>
</dbReference>
<evidence type="ECO:0000256" key="10">
    <source>
        <dbReference type="ARBA" id="ARBA00023065"/>
    </source>
</evidence>
<keyword evidence="5" id="KW-0813">Transport</keyword>
<accession>A0A6A6VRS0</accession>
<evidence type="ECO:0000256" key="7">
    <source>
        <dbReference type="ARBA" id="ARBA00022946"/>
    </source>
</evidence>
<reference evidence="14" key="1">
    <citation type="journal article" date="2020" name="Stud. Mycol.">
        <title>101 Dothideomycetes genomes: a test case for predicting lifestyles and emergence of pathogens.</title>
        <authorList>
            <person name="Haridas S."/>
            <person name="Albert R."/>
            <person name="Binder M."/>
            <person name="Bloem J."/>
            <person name="Labutti K."/>
            <person name="Salamov A."/>
            <person name="Andreopoulos B."/>
            <person name="Baker S."/>
            <person name="Barry K."/>
            <person name="Bills G."/>
            <person name="Bluhm B."/>
            <person name="Cannon C."/>
            <person name="Castanera R."/>
            <person name="Culley D."/>
            <person name="Daum C."/>
            <person name="Ezra D."/>
            <person name="Gonzalez J."/>
            <person name="Henrissat B."/>
            <person name="Kuo A."/>
            <person name="Liang C."/>
            <person name="Lipzen A."/>
            <person name="Lutzoni F."/>
            <person name="Magnuson J."/>
            <person name="Mondo S."/>
            <person name="Nolan M."/>
            <person name="Ohm R."/>
            <person name="Pangilinan J."/>
            <person name="Park H.-J."/>
            <person name="Ramirez L."/>
            <person name="Alfaro M."/>
            <person name="Sun H."/>
            <person name="Tritt A."/>
            <person name="Yoshinaga Y."/>
            <person name="Zwiers L.-H."/>
            <person name="Turgeon B."/>
            <person name="Goodwin S."/>
            <person name="Spatafora J."/>
            <person name="Crous P."/>
            <person name="Grigoriev I."/>
        </authorList>
    </citation>
    <scope>NUCLEOTIDE SEQUENCE</scope>
    <source>
        <strain evidence="14">CBS 121739</strain>
    </source>
</reference>
<evidence type="ECO:0000313" key="14">
    <source>
        <dbReference type="EMBL" id="KAF2752855.1"/>
    </source>
</evidence>